<dbReference type="Pfam" id="PF14542">
    <property type="entry name" value="Acetyltransf_CG"/>
    <property type="match status" value="1"/>
</dbReference>
<name>A0ABZ1KTX8_STRAH</name>
<evidence type="ECO:0000313" key="2">
    <source>
        <dbReference type="EMBL" id="WTQ83980.1"/>
    </source>
</evidence>
<gene>
    <name evidence="2" type="ORF">OG350_28375</name>
</gene>
<dbReference type="PANTHER" id="PTHR31435">
    <property type="entry name" value="PROTEIN NATD1"/>
    <property type="match status" value="1"/>
</dbReference>
<dbReference type="InterPro" id="IPR045057">
    <property type="entry name" value="Gcn5-rel_NAT"/>
</dbReference>
<dbReference type="PROSITE" id="PS51729">
    <property type="entry name" value="GNAT_YJDJ"/>
    <property type="match status" value="1"/>
</dbReference>
<dbReference type="SUPFAM" id="SSF55729">
    <property type="entry name" value="Acyl-CoA N-acyltransferases (Nat)"/>
    <property type="match status" value="1"/>
</dbReference>
<dbReference type="InterPro" id="IPR016181">
    <property type="entry name" value="Acyl_CoA_acyltransferase"/>
</dbReference>
<dbReference type="EMBL" id="CP108164">
    <property type="protein sequence ID" value="WTQ83980.1"/>
    <property type="molecule type" value="Genomic_DNA"/>
</dbReference>
<evidence type="ECO:0000313" key="3">
    <source>
        <dbReference type="Proteomes" id="UP001622557"/>
    </source>
</evidence>
<proteinExistence type="predicted"/>
<dbReference type="RefSeq" id="WP_268692761.1">
    <property type="nucleotide sequence ID" value="NZ_CP108164.1"/>
</dbReference>
<organism evidence="2 3">
    <name type="scientific">Streptomyces achromogenes</name>
    <dbReference type="NCBI Taxonomy" id="67255"/>
    <lineage>
        <taxon>Bacteria</taxon>
        <taxon>Bacillati</taxon>
        <taxon>Actinomycetota</taxon>
        <taxon>Actinomycetes</taxon>
        <taxon>Kitasatosporales</taxon>
        <taxon>Streptomycetaceae</taxon>
        <taxon>Streptomyces</taxon>
    </lineage>
</organism>
<reference evidence="2 3" key="1">
    <citation type="submission" date="2022-10" db="EMBL/GenBank/DDBJ databases">
        <title>The complete genomes of actinobacterial strains from the NBC collection.</title>
        <authorList>
            <person name="Joergensen T.S."/>
            <person name="Alvarez Arevalo M."/>
            <person name="Sterndorff E.B."/>
            <person name="Faurdal D."/>
            <person name="Vuksanovic O."/>
            <person name="Mourched A.-S."/>
            <person name="Charusanti P."/>
            <person name="Shaw S."/>
            <person name="Blin K."/>
            <person name="Weber T."/>
        </authorList>
    </citation>
    <scope>NUCLEOTIDE SEQUENCE [LARGE SCALE GENOMIC DNA]</scope>
    <source>
        <strain evidence="2 3">NBC_00156</strain>
    </source>
</reference>
<protein>
    <submittedName>
        <fullName evidence="2">N-acetyltransferase</fullName>
    </submittedName>
</protein>
<dbReference type="Proteomes" id="UP001622557">
    <property type="component" value="Chromosome"/>
</dbReference>
<dbReference type="GeneID" id="97284433"/>
<feature type="domain" description="N-acetyltransferase" evidence="1">
    <location>
        <begin position="11"/>
        <end position="97"/>
    </location>
</feature>
<dbReference type="PANTHER" id="PTHR31435:SF10">
    <property type="entry name" value="BSR4717 PROTEIN"/>
    <property type="match status" value="1"/>
</dbReference>
<dbReference type="InterPro" id="IPR031165">
    <property type="entry name" value="GNAT_YJDJ"/>
</dbReference>
<dbReference type="Gene3D" id="3.40.630.30">
    <property type="match status" value="1"/>
</dbReference>
<keyword evidence="3" id="KW-1185">Reference proteome</keyword>
<sequence length="118" mass="13337">MTDTDTTPTVERVDTRHRYEIHVGGQRAGLTAYRDRDRQRVFFHTEIDDAYAGQGLAGRLIREALDDVRASGMRIVPVCPFVAAYLSKHDAYDDITDPATPEVVQWLEAELERASSRS</sequence>
<accession>A0ABZ1KTX8</accession>
<evidence type="ECO:0000259" key="1">
    <source>
        <dbReference type="PROSITE" id="PS51729"/>
    </source>
</evidence>